<feature type="domain" description="MacB-like periplasmic core" evidence="9">
    <location>
        <begin position="550"/>
        <end position="721"/>
    </location>
</feature>
<organism evidence="10 11">
    <name type="scientific">Gemmatirosa kalamazoonensis</name>
    <dbReference type="NCBI Taxonomy" id="861299"/>
    <lineage>
        <taxon>Bacteria</taxon>
        <taxon>Pseudomonadati</taxon>
        <taxon>Gemmatimonadota</taxon>
        <taxon>Gemmatimonadia</taxon>
        <taxon>Gemmatimonadales</taxon>
        <taxon>Gemmatimonadaceae</taxon>
        <taxon>Gemmatirosa</taxon>
    </lineage>
</organism>
<evidence type="ECO:0000259" key="8">
    <source>
        <dbReference type="Pfam" id="PF02687"/>
    </source>
</evidence>
<feature type="transmembrane region" description="Helical" evidence="7">
    <location>
        <begin position="842"/>
        <end position="861"/>
    </location>
</feature>
<feature type="transmembrane region" description="Helical" evidence="7">
    <location>
        <begin position="100"/>
        <end position="127"/>
    </location>
</feature>
<dbReference type="InterPro" id="IPR047928">
    <property type="entry name" value="Perm_prefix_1"/>
</dbReference>
<dbReference type="PANTHER" id="PTHR30572">
    <property type="entry name" value="MEMBRANE COMPONENT OF TRANSPORTER-RELATED"/>
    <property type="match status" value="1"/>
</dbReference>
<dbReference type="GO" id="GO:0005886">
    <property type="term" value="C:plasma membrane"/>
    <property type="evidence" value="ECO:0007669"/>
    <property type="project" value="UniProtKB-SubCell"/>
</dbReference>
<gene>
    <name evidence="10" type="ORF">J421_6314</name>
</gene>
<keyword evidence="3 7" id="KW-0812">Transmembrane</keyword>
<accession>W0RS94</accession>
<dbReference type="InterPro" id="IPR017800">
    <property type="entry name" value="ADOP"/>
</dbReference>
<dbReference type="InterPro" id="IPR050250">
    <property type="entry name" value="Macrolide_Exporter_MacB"/>
</dbReference>
<dbReference type="Pfam" id="PF12704">
    <property type="entry name" value="MacB_PCD"/>
    <property type="match status" value="2"/>
</dbReference>
<comment type="subcellular location">
    <subcellularLocation>
        <location evidence="1">Cell membrane</location>
        <topology evidence="1">Multi-pass membrane protein</topology>
    </subcellularLocation>
</comment>
<geneLocation type="plasmid" evidence="10 11">
    <name>2</name>
</geneLocation>
<reference evidence="10 11" key="1">
    <citation type="journal article" date="2014" name="Genome Announc.">
        <title>Genome Sequence and Methylome of Soil Bacterium Gemmatirosa kalamazoonensis KBS708T, a Member of the Rarely Cultivated Gemmatimonadetes Phylum.</title>
        <authorList>
            <person name="Debruyn J.M."/>
            <person name="Radosevich M."/>
            <person name="Wommack K.E."/>
            <person name="Polson S.W."/>
            <person name="Hauser L.J."/>
            <person name="Fawaz M.N."/>
            <person name="Korlach J."/>
            <person name="Tsai Y.C."/>
        </authorList>
    </citation>
    <scope>NUCLEOTIDE SEQUENCE [LARGE SCALE GENOMIC DNA]</scope>
    <source>
        <strain evidence="10 11">KBS708</strain>
        <plasmid evidence="11">Plasmid 2</plasmid>
    </source>
</reference>
<dbReference type="RefSeq" id="WP_025415139.1">
    <property type="nucleotide sequence ID" value="NZ_CP007130.1"/>
</dbReference>
<evidence type="ECO:0000313" key="11">
    <source>
        <dbReference type="Proteomes" id="UP000019151"/>
    </source>
</evidence>
<dbReference type="InterPro" id="IPR025857">
    <property type="entry name" value="MacB_PCD"/>
</dbReference>
<feature type="domain" description="ABC3 transporter permease C-terminal" evidence="8">
    <location>
        <begin position="758"/>
        <end position="871"/>
    </location>
</feature>
<evidence type="ECO:0000256" key="3">
    <source>
        <dbReference type="ARBA" id="ARBA00022692"/>
    </source>
</evidence>
<dbReference type="eggNOG" id="COG0577">
    <property type="taxonomic scope" value="Bacteria"/>
</dbReference>
<dbReference type="HOGENOM" id="CLU_009433_1_0_0"/>
<keyword evidence="4 7" id="KW-1133">Transmembrane helix</keyword>
<dbReference type="KEGG" id="gba:J421_6314"/>
<dbReference type="InterPro" id="IPR003838">
    <property type="entry name" value="ABC3_permease_C"/>
</dbReference>
<evidence type="ECO:0000259" key="9">
    <source>
        <dbReference type="Pfam" id="PF12704"/>
    </source>
</evidence>
<evidence type="ECO:0000256" key="5">
    <source>
        <dbReference type="ARBA" id="ARBA00023136"/>
    </source>
</evidence>
<dbReference type="Pfam" id="PF02687">
    <property type="entry name" value="FtsX"/>
    <property type="match status" value="2"/>
</dbReference>
<evidence type="ECO:0000313" key="10">
    <source>
        <dbReference type="EMBL" id="AHG93849.1"/>
    </source>
</evidence>
<feature type="transmembrane region" description="Helical" evidence="7">
    <location>
        <begin position="445"/>
        <end position="466"/>
    </location>
</feature>
<sequence length="878" mass="91627">MSAFDAVRYRLSALRRALFDRAAWRAELDEELRFHMDLDAMHARHAGASPADAARTARARFGHPARARERVVDATGVAALDALRQDVRFAWRTLRASPGFALVAVLTLALGVGATTAVFSVVSAVLLRPLPCRDGDRIVTLGEVSIGSGLRGMTTSYPNFVDWQRASHSFEAMALFNGWGPAFTGAGEPERVKGALVTAGMFDVLRVVPALGRPMLPSDNEAGSAPIVVVSDGFWRRRLRADPHVVGTAVTLNGVPRTVIAVLPAGFHGPDILDADVWGNNTFDSTDVRSARYLSALARLAPSVTLERARLEMRGISARLRAAYPLENKGLEAAVTRLRDHVVGDAGRALLLLLGAAGLVLVVACANLSNLLIARGLARAREFAVRSALGAGRGRVVRQVLAESLVIAALGAVAGAALAAVALRGALGLAPAVVRAQPAGLDGRVLAFTLLVLAATALVAGLVPALHAARTDPQATLKAGGRGTTGGSLRARDALAVTQLALALALVTCAGLLVKSLVRLQRVDPGVRAEGVLAMSMNLPASKYPRDRLWPMYDALIGRLTALPAVRAAAVTSTMPFGDNYDHVGVDVYGEPLRPGVDKLDAERFIVSAGYFAALGIPLRAGRTFEPTDAAGHERVAVVDEEFARRLAPNGSPIGMRVTCGDTTWMRVVGVVGHVRHAGLDAPAVGQLYVSAAQSAWRWVTLVVRAAPGTPAAALAPSVRATLRAIDPDQPVFDVTTEETLLRAQTAPRRFVLVLLGAFAATALVLAAVGLYGVMAYAVAQRRGELGVRASLGATPTVIRRLVVGRGLRLAAAGGALGIAASLAGARLLAGALFGVRPADGGVLAGASIVLVGVALAASYLPARRAARTDPVVVLRGE</sequence>
<dbReference type="AlphaFoldDB" id="W0RS94"/>
<dbReference type="NCBIfam" id="TIGR03434">
    <property type="entry name" value="ADOP"/>
    <property type="match status" value="1"/>
</dbReference>
<proteinExistence type="inferred from homology"/>
<evidence type="ECO:0000256" key="6">
    <source>
        <dbReference type="ARBA" id="ARBA00038076"/>
    </source>
</evidence>
<feature type="domain" description="ABC3 transporter permease C-terminal" evidence="8">
    <location>
        <begin position="356"/>
        <end position="473"/>
    </location>
</feature>
<keyword evidence="11" id="KW-1185">Reference proteome</keyword>
<feature type="transmembrane region" description="Helical" evidence="7">
    <location>
        <begin position="810"/>
        <end position="836"/>
    </location>
</feature>
<feature type="domain" description="MacB-like periplasmic core" evidence="9">
    <location>
        <begin position="102"/>
        <end position="314"/>
    </location>
</feature>
<name>W0RS94_9BACT</name>
<dbReference type="NCBIfam" id="NF038403">
    <property type="entry name" value="perm_prefix_1"/>
    <property type="match status" value="1"/>
</dbReference>
<evidence type="ECO:0000256" key="4">
    <source>
        <dbReference type="ARBA" id="ARBA00022989"/>
    </source>
</evidence>
<keyword evidence="5 7" id="KW-0472">Membrane</keyword>
<comment type="similarity">
    <text evidence="6">Belongs to the ABC-4 integral membrane protein family.</text>
</comment>
<feature type="transmembrane region" description="Helical" evidence="7">
    <location>
        <begin position="349"/>
        <end position="373"/>
    </location>
</feature>
<dbReference type="GO" id="GO:0022857">
    <property type="term" value="F:transmembrane transporter activity"/>
    <property type="evidence" value="ECO:0007669"/>
    <property type="project" value="TreeGrafter"/>
</dbReference>
<feature type="transmembrane region" description="Helical" evidence="7">
    <location>
        <begin position="751"/>
        <end position="780"/>
    </location>
</feature>
<evidence type="ECO:0000256" key="1">
    <source>
        <dbReference type="ARBA" id="ARBA00004651"/>
    </source>
</evidence>
<dbReference type="Proteomes" id="UP000019151">
    <property type="component" value="Plasmid 2"/>
</dbReference>
<evidence type="ECO:0000256" key="7">
    <source>
        <dbReference type="SAM" id="Phobius"/>
    </source>
</evidence>
<dbReference type="PANTHER" id="PTHR30572:SF4">
    <property type="entry name" value="ABC TRANSPORTER PERMEASE YTRF"/>
    <property type="match status" value="1"/>
</dbReference>
<feature type="transmembrane region" description="Helical" evidence="7">
    <location>
        <begin position="494"/>
        <end position="514"/>
    </location>
</feature>
<feature type="transmembrane region" description="Helical" evidence="7">
    <location>
        <begin position="405"/>
        <end position="433"/>
    </location>
</feature>
<keyword evidence="10" id="KW-0614">Plasmid</keyword>
<evidence type="ECO:0000256" key="2">
    <source>
        <dbReference type="ARBA" id="ARBA00022475"/>
    </source>
</evidence>
<dbReference type="OrthoDB" id="8769057at2"/>
<dbReference type="EMBL" id="CP007130">
    <property type="protein sequence ID" value="AHG93849.1"/>
    <property type="molecule type" value="Genomic_DNA"/>
</dbReference>
<dbReference type="InParanoid" id="W0RS94"/>
<keyword evidence="2" id="KW-1003">Cell membrane</keyword>
<protein>
    <submittedName>
        <fullName evidence="10">Permease</fullName>
    </submittedName>
</protein>